<dbReference type="STRING" id="1314778.A0A5C3PNK9"/>
<dbReference type="EMBL" id="ML211063">
    <property type="protein sequence ID" value="TFK89850.1"/>
    <property type="molecule type" value="Genomic_DNA"/>
</dbReference>
<evidence type="ECO:0008006" key="4">
    <source>
        <dbReference type="Google" id="ProtNLM"/>
    </source>
</evidence>
<organism evidence="2 3">
    <name type="scientific">Polyporus arcularius HHB13444</name>
    <dbReference type="NCBI Taxonomy" id="1314778"/>
    <lineage>
        <taxon>Eukaryota</taxon>
        <taxon>Fungi</taxon>
        <taxon>Dikarya</taxon>
        <taxon>Basidiomycota</taxon>
        <taxon>Agaricomycotina</taxon>
        <taxon>Agaricomycetes</taxon>
        <taxon>Polyporales</taxon>
        <taxon>Polyporaceae</taxon>
        <taxon>Polyporus</taxon>
    </lineage>
</organism>
<keyword evidence="3" id="KW-1185">Reference proteome</keyword>
<dbReference type="InParanoid" id="A0A5C3PNK9"/>
<dbReference type="Proteomes" id="UP000308197">
    <property type="component" value="Unassembled WGS sequence"/>
</dbReference>
<gene>
    <name evidence="2" type="ORF">K466DRAFT_661241</name>
</gene>
<dbReference type="PANTHER" id="PTHR40630">
    <property type="entry name" value="POSSIBLE DNA-BINDING PROTEIN"/>
    <property type="match status" value="1"/>
</dbReference>
<name>A0A5C3PNK9_9APHY</name>
<dbReference type="PANTHER" id="PTHR40630:SF1">
    <property type="entry name" value="DNA-BINDING PROTEIN"/>
    <property type="match status" value="1"/>
</dbReference>
<sequence>MVKSKEEVIAQFNEEVNMTVEELEAWLEDPKSRKAGTGVGIESGHKIIEILRKNPTKDPEKYDDDDLEHMRKVVGYANRHLAQEDKLKETKTRDELENTKSTISLKNWGHDSVKALDEENDDAEDGRKDKSGDSGDQPEEAVATKVDEGETEVPQTRLDNDDSKEPNLESTKLPEDNTDEEEKLDEGINDKKRKLDDDEPAAAAPEVNEAESIGDDIPDEANEDGEADQEERPRKKSKVDGEVDIDTAA</sequence>
<feature type="compositionally biased region" description="Basic and acidic residues" evidence="1">
    <location>
        <begin position="230"/>
        <end position="241"/>
    </location>
</feature>
<dbReference type="Pfam" id="PF11338">
    <property type="entry name" value="DUF3140"/>
    <property type="match status" value="1"/>
</dbReference>
<protein>
    <recommendedName>
        <fullName evidence="4">DNA-binding protein</fullName>
    </recommendedName>
</protein>
<dbReference type="AlphaFoldDB" id="A0A5C3PNK9"/>
<feature type="compositionally biased region" description="Basic and acidic residues" evidence="1">
    <location>
        <begin position="108"/>
        <end position="117"/>
    </location>
</feature>
<proteinExistence type="predicted"/>
<reference evidence="2 3" key="1">
    <citation type="journal article" date="2019" name="Nat. Ecol. Evol.">
        <title>Megaphylogeny resolves global patterns of mushroom evolution.</title>
        <authorList>
            <person name="Varga T."/>
            <person name="Krizsan K."/>
            <person name="Foldi C."/>
            <person name="Dima B."/>
            <person name="Sanchez-Garcia M."/>
            <person name="Sanchez-Ramirez S."/>
            <person name="Szollosi G.J."/>
            <person name="Szarkandi J.G."/>
            <person name="Papp V."/>
            <person name="Albert L."/>
            <person name="Andreopoulos W."/>
            <person name="Angelini C."/>
            <person name="Antonin V."/>
            <person name="Barry K.W."/>
            <person name="Bougher N.L."/>
            <person name="Buchanan P."/>
            <person name="Buyck B."/>
            <person name="Bense V."/>
            <person name="Catcheside P."/>
            <person name="Chovatia M."/>
            <person name="Cooper J."/>
            <person name="Damon W."/>
            <person name="Desjardin D."/>
            <person name="Finy P."/>
            <person name="Geml J."/>
            <person name="Haridas S."/>
            <person name="Hughes K."/>
            <person name="Justo A."/>
            <person name="Karasinski D."/>
            <person name="Kautmanova I."/>
            <person name="Kiss B."/>
            <person name="Kocsube S."/>
            <person name="Kotiranta H."/>
            <person name="LaButti K.M."/>
            <person name="Lechner B.E."/>
            <person name="Liimatainen K."/>
            <person name="Lipzen A."/>
            <person name="Lukacs Z."/>
            <person name="Mihaltcheva S."/>
            <person name="Morgado L.N."/>
            <person name="Niskanen T."/>
            <person name="Noordeloos M.E."/>
            <person name="Ohm R.A."/>
            <person name="Ortiz-Santana B."/>
            <person name="Ovrebo C."/>
            <person name="Racz N."/>
            <person name="Riley R."/>
            <person name="Savchenko A."/>
            <person name="Shiryaev A."/>
            <person name="Soop K."/>
            <person name="Spirin V."/>
            <person name="Szebenyi C."/>
            <person name="Tomsovsky M."/>
            <person name="Tulloss R.E."/>
            <person name="Uehling J."/>
            <person name="Grigoriev I.V."/>
            <person name="Vagvolgyi C."/>
            <person name="Papp T."/>
            <person name="Martin F.M."/>
            <person name="Miettinen O."/>
            <person name="Hibbett D.S."/>
            <person name="Nagy L.G."/>
        </authorList>
    </citation>
    <scope>NUCLEOTIDE SEQUENCE [LARGE SCALE GENOMIC DNA]</scope>
    <source>
        <strain evidence="2 3">HHB13444</strain>
    </source>
</reference>
<evidence type="ECO:0000313" key="2">
    <source>
        <dbReference type="EMBL" id="TFK89850.1"/>
    </source>
</evidence>
<dbReference type="InterPro" id="IPR021487">
    <property type="entry name" value="DUF3140"/>
</dbReference>
<feature type="compositionally biased region" description="Basic and acidic residues" evidence="1">
    <location>
        <begin position="158"/>
        <end position="175"/>
    </location>
</feature>
<feature type="compositionally biased region" description="Basic and acidic residues" evidence="1">
    <location>
        <begin position="185"/>
        <end position="196"/>
    </location>
</feature>
<feature type="compositionally biased region" description="Acidic residues" evidence="1">
    <location>
        <begin position="208"/>
        <end position="229"/>
    </location>
</feature>
<evidence type="ECO:0000256" key="1">
    <source>
        <dbReference type="SAM" id="MobiDB-lite"/>
    </source>
</evidence>
<evidence type="ECO:0000313" key="3">
    <source>
        <dbReference type="Proteomes" id="UP000308197"/>
    </source>
</evidence>
<feature type="compositionally biased region" description="Basic and acidic residues" evidence="1">
    <location>
        <begin position="81"/>
        <end position="98"/>
    </location>
</feature>
<accession>A0A5C3PNK9</accession>
<feature type="region of interest" description="Disordered" evidence="1">
    <location>
        <begin position="77"/>
        <end position="249"/>
    </location>
</feature>